<comment type="caution">
    <text evidence="1">The sequence shown here is derived from an EMBL/GenBank/DDBJ whole genome shotgun (WGS) entry which is preliminary data.</text>
</comment>
<evidence type="ECO:0000313" key="1">
    <source>
        <dbReference type="EMBL" id="KAK1290405.1"/>
    </source>
</evidence>
<reference evidence="1" key="2">
    <citation type="submission" date="2023-06" db="EMBL/GenBank/DDBJ databases">
        <authorList>
            <person name="Ma L."/>
            <person name="Liu K.-W."/>
            <person name="Li Z."/>
            <person name="Hsiao Y.-Y."/>
            <person name="Qi Y."/>
            <person name="Fu T."/>
            <person name="Tang G."/>
            <person name="Zhang D."/>
            <person name="Sun W.-H."/>
            <person name="Liu D.-K."/>
            <person name="Li Y."/>
            <person name="Chen G.-Z."/>
            <person name="Liu X.-D."/>
            <person name="Liao X.-Y."/>
            <person name="Jiang Y.-T."/>
            <person name="Yu X."/>
            <person name="Hao Y."/>
            <person name="Huang J."/>
            <person name="Zhao X.-W."/>
            <person name="Ke S."/>
            <person name="Chen Y.-Y."/>
            <person name="Wu W.-L."/>
            <person name="Hsu J.-L."/>
            <person name="Lin Y.-F."/>
            <person name="Huang M.-D."/>
            <person name="Li C.-Y."/>
            <person name="Huang L."/>
            <person name="Wang Z.-W."/>
            <person name="Zhao X."/>
            <person name="Zhong W.-Y."/>
            <person name="Peng D.-H."/>
            <person name="Ahmad S."/>
            <person name="Lan S."/>
            <person name="Zhang J.-S."/>
            <person name="Tsai W.-C."/>
            <person name="Van De Peer Y."/>
            <person name="Liu Z.-J."/>
        </authorList>
    </citation>
    <scope>NUCLEOTIDE SEQUENCE</scope>
    <source>
        <strain evidence="1">CP</strain>
        <tissue evidence="1">Leaves</tissue>
    </source>
</reference>
<dbReference type="AlphaFoldDB" id="A0AAV9CNN4"/>
<proteinExistence type="predicted"/>
<protein>
    <submittedName>
        <fullName evidence="1">Uncharacterized protein</fullName>
    </submittedName>
</protein>
<evidence type="ECO:0000313" key="2">
    <source>
        <dbReference type="Proteomes" id="UP001180020"/>
    </source>
</evidence>
<organism evidence="1 2">
    <name type="scientific">Acorus calamus</name>
    <name type="common">Sweet flag</name>
    <dbReference type="NCBI Taxonomy" id="4465"/>
    <lineage>
        <taxon>Eukaryota</taxon>
        <taxon>Viridiplantae</taxon>
        <taxon>Streptophyta</taxon>
        <taxon>Embryophyta</taxon>
        <taxon>Tracheophyta</taxon>
        <taxon>Spermatophyta</taxon>
        <taxon>Magnoliopsida</taxon>
        <taxon>Liliopsida</taxon>
        <taxon>Acoraceae</taxon>
        <taxon>Acorus</taxon>
    </lineage>
</organism>
<gene>
    <name evidence="1" type="ORF">QJS10_CPB18g01253</name>
</gene>
<accession>A0AAV9CNN4</accession>
<name>A0AAV9CNN4_ACOCL</name>
<reference evidence="1" key="1">
    <citation type="journal article" date="2023" name="Nat. Commun.">
        <title>Diploid and tetraploid genomes of Acorus and the evolution of monocots.</title>
        <authorList>
            <person name="Ma L."/>
            <person name="Liu K.W."/>
            <person name="Li Z."/>
            <person name="Hsiao Y.Y."/>
            <person name="Qi Y."/>
            <person name="Fu T."/>
            <person name="Tang G.D."/>
            <person name="Zhang D."/>
            <person name="Sun W.H."/>
            <person name="Liu D.K."/>
            <person name="Li Y."/>
            <person name="Chen G.Z."/>
            <person name="Liu X.D."/>
            <person name="Liao X.Y."/>
            <person name="Jiang Y.T."/>
            <person name="Yu X."/>
            <person name="Hao Y."/>
            <person name="Huang J."/>
            <person name="Zhao X.W."/>
            <person name="Ke S."/>
            <person name="Chen Y.Y."/>
            <person name="Wu W.L."/>
            <person name="Hsu J.L."/>
            <person name="Lin Y.F."/>
            <person name="Huang M.D."/>
            <person name="Li C.Y."/>
            <person name="Huang L."/>
            <person name="Wang Z.W."/>
            <person name="Zhao X."/>
            <person name="Zhong W.Y."/>
            <person name="Peng D.H."/>
            <person name="Ahmad S."/>
            <person name="Lan S."/>
            <person name="Zhang J.S."/>
            <person name="Tsai W.C."/>
            <person name="Van de Peer Y."/>
            <person name="Liu Z.J."/>
        </authorList>
    </citation>
    <scope>NUCLEOTIDE SEQUENCE</scope>
    <source>
        <strain evidence="1">CP</strain>
    </source>
</reference>
<dbReference type="Proteomes" id="UP001180020">
    <property type="component" value="Unassembled WGS sequence"/>
</dbReference>
<sequence length="87" mass="9695">MKGVKLSDCSICELIKGGDESLTVEDSRFYRMIDYFFPIQECMDSPVTGADSRYDEVVNSLARVPLTNPIVTQNYPTIHGLSSSNDL</sequence>
<dbReference type="EMBL" id="JAUJYO010000018">
    <property type="protein sequence ID" value="KAK1290405.1"/>
    <property type="molecule type" value="Genomic_DNA"/>
</dbReference>
<keyword evidence="2" id="KW-1185">Reference proteome</keyword>